<dbReference type="OrthoDB" id="9796461at2"/>
<feature type="transmembrane region" description="Helical" evidence="2">
    <location>
        <begin position="248"/>
        <end position="266"/>
    </location>
</feature>
<dbReference type="AlphaFoldDB" id="A0A542YKM8"/>
<sequence length="412" mass="45369">MTSASTAEGLPPNPPAPAERKPFRSLSDGMAGHRNSLGVLRLVLAGLVIFSHAFPLGGWGDDPMRSWTRNQESIGGFAVVGFFAISGYLIAKSGAGSDILQFMWRRVLRIFPAFWLVLIVGAVIVGPIVWLMDGNRPGGYLTNLGAGGPVGYVLLNADLTIRQWGIYDIFISTPWGERGGASALNGSLWTLAYEWSCYLIIALFVLLGILKRAKWIVPLVTLFYFGVALSTIVAPGFAASIFPAFGDSFRITLTLIFLIGSCMGLYSRSIPLDDRLGILSAIVVVASLALGGWIIVGYPAFAYLLLWGASRLPQRVQWIGAKNDYSYGVYVYGFLVQQFTAYLGWHHWGYVPWVLATIIVTGGCAWLSWHLVEKRAMQLKDFGPGRGIRYWFDWARQRFGRNSEKIKAAPQE</sequence>
<keyword evidence="2" id="KW-0472">Membrane</keyword>
<feature type="region of interest" description="Disordered" evidence="1">
    <location>
        <begin position="1"/>
        <end position="24"/>
    </location>
</feature>
<gene>
    <name evidence="4" type="ORF">FB562_1743</name>
</gene>
<protein>
    <submittedName>
        <fullName evidence="4">Peptidoglycan/LPS O-acetylase OafA/YrhL</fullName>
    </submittedName>
</protein>
<feature type="transmembrane region" description="Helical" evidence="2">
    <location>
        <begin position="350"/>
        <end position="372"/>
    </location>
</feature>
<dbReference type="RefSeq" id="WP_141880721.1">
    <property type="nucleotide sequence ID" value="NZ_VFOM01000001.1"/>
</dbReference>
<dbReference type="GO" id="GO:0000271">
    <property type="term" value="P:polysaccharide biosynthetic process"/>
    <property type="evidence" value="ECO:0007669"/>
    <property type="project" value="TreeGrafter"/>
</dbReference>
<feature type="transmembrane region" description="Helical" evidence="2">
    <location>
        <begin position="74"/>
        <end position="91"/>
    </location>
</feature>
<dbReference type="InterPro" id="IPR002656">
    <property type="entry name" value="Acyl_transf_3_dom"/>
</dbReference>
<evidence type="ECO:0000256" key="1">
    <source>
        <dbReference type="SAM" id="MobiDB-lite"/>
    </source>
</evidence>
<dbReference type="GO" id="GO:0016020">
    <property type="term" value="C:membrane"/>
    <property type="evidence" value="ECO:0007669"/>
    <property type="project" value="TreeGrafter"/>
</dbReference>
<feature type="transmembrane region" description="Helical" evidence="2">
    <location>
        <begin position="222"/>
        <end position="242"/>
    </location>
</feature>
<dbReference type="Proteomes" id="UP000317998">
    <property type="component" value="Unassembled WGS sequence"/>
</dbReference>
<dbReference type="EMBL" id="VFOM01000001">
    <property type="protein sequence ID" value="TQL48645.1"/>
    <property type="molecule type" value="Genomic_DNA"/>
</dbReference>
<dbReference type="Pfam" id="PF01757">
    <property type="entry name" value="Acyl_transf_3"/>
    <property type="match status" value="1"/>
</dbReference>
<dbReference type="PANTHER" id="PTHR23028:SF53">
    <property type="entry name" value="ACYL_TRANSF_3 DOMAIN-CONTAINING PROTEIN"/>
    <property type="match status" value="1"/>
</dbReference>
<evidence type="ECO:0000256" key="2">
    <source>
        <dbReference type="SAM" id="Phobius"/>
    </source>
</evidence>
<organism evidence="4 5">
    <name type="scientific">Homoserinimonas aerilata</name>
    <dbReference type="NCBI Taxonomy" id="1162970"/>
    <lineage>
        <taxon>Bacteria</taxon>
        <taxon>Bacillati</taxon>
        <taxon>Actinomycetota</taxon>
        <taxon>Actinomycetes</taxon>
        <taxon>Micrococcales</taxon>
        <taxon>Microbacteriaceae</taxon>
        <taxon>Homoserinimonas</taxon>
    </lineage>
</organism>
<keyword evidence="2" id="KW-0812">Transmembrane</keyword>
<comment type="caution">
    <text evidence="4">The sequence shown here is derived from an EMBL/GenBank/DDBJ whole genome shotgun (WGS) entry which is preliminary data.</text>
</comment>
<feature type="transmembrane region" description="Helical" evidence="2">
    <location>
        <begin position="278"/>
        <end position="306"/>
    </location>
</feature>
<dbReference type="PANTHER" id="PTHR23028">
    <property type="entry name" value="ACETYLTRANSFERASE"/>
    <property type="match status" value="1"/>
</dbReference>
<feature type="transmembrane region" description="Helical" evidence="2">
    <location>
        <begin position="37"/>
        <end position="54"/>
    </location>
</feature>
<dbReference type="InterPro" id="IPR050879">
    <property type="entry name" value="Acyltransferase_3"/>
</dbReference>
<accession>A0A542YKM8</accession>
<keyword evidence="2" id="KW-1133">Transmembrane helix</keyword>
<proteinExistence type="predicted"/>
<reference evidence="4 5" key="1">
    <citation type="submission" date="2019-06" db="EMBL/GenBank/DDBJ databases">
        <title>Sequencing the genomes of 1000 actinobacteria strains.</title>
        <authorList>
            <person name="Klenk H.-P."/>
        </authorList>
    </citation>
    <scope>NUCLEOTIDE SEQUENCE [LARGE SCALE GENOMIC DNA]</scope>
    <source>
        <strain evidence="4 5">DSM 26477</strain>
    </source>
</reference>
<evidence type="ECO:0000313" key="5">
    <source>
        <dbReference type="Proteomes" id="UP000317998"/>
    </source>
</evidence>
<evidence type="ECO:0000313" key="4">
    <source>
        <dbReference type="EMBL" id="TQL48645.1"/>
    </source>
</evidence>
<feature type="domain" description="Acyltransferase 3" evidence="3">
    <location>
        <begin position="36"/>
        <end position="368"/>
    </location>
</feature>
<evidence type="ECO:0000259" key="3">
    <source>
        <dbReference type="Pfam" id="PF01757"/>
    </source>
</evidence>
<feature type="transmembrane region" description="Helical" evidence="2">
    <location>
        <begin position="112"/>
        <end position="132"/>
    </location>
</feature>
<dbReference type="GO" id="GO:0016747">
    <property type="term" value="F:acyltransferase activity, transferring groups other than amino-acyl groups"/>
    <property type="evidence" value="ECO:0007669"/>
    <property type="project" value="InterPro"/>
</dbReference>
<name>A0A542YKM8_9MICO</name>
<feature type="transmembrane region" description="Helical" evidence="2">
    <location>
        <begin position="192"/>
        <end position="210"/>
    </location>
</feature>
<keyword evidence="5" id="KW-1185">Reference proteome</keyword>